<reference key="1">
    <citation type="submission" date="2010-11" db="EMBL/GenBank/DDBJ databases">
        <title>The complete sequence of chromosome of Isophaera pallida ATCC 43644.</title>
        <authorList>
            <consortium name="US DOE Joint Genome Institute (JGI-PGF)"/>
            <person name="Lucas S."/>
            <person name="Copeland A."/>
            <person name="Lapidus A."/>
            <person name="Bruce D."/>
            <person name="Goodwin L."/>
            <person name="Pitluck S."/>
            <person name="Kyrpides N."/>
            <person name="Mavromatis K."/>
            <person name="Pagani I."/>
            <person name="Ivanova N."/>
            <person name="Saunders E."/>
            <person name="Brettin T."/>
            <person name="Detter J.C."/>
            <person name="Han C."/>
            <person name="Tapia R."/>
            <person name="Land M."/>
            <person name="Hauser L."/>
            <person name="Markowitz V."/>
            <person name="Cheng J.-F."/>
            <person name="Hugenholtz P."/>
            <person name="Woyke T."/>
            <person name="Wu D."/>
            <person name="Eisen J.A."/>
        </authorList>
    </citation>
    <scope>NUCLEOTIDE SEQUENCE</scope>
    <source>
        <strain>ATCC 43644</strain>
    </source>
</reference>
<dbReference type="PANTHER" id="PTHR43737:SF1">
    <property type="entry name" value="DUF1501 DOMAIN-CONTAINING PROTEIN"/>
    <property type="match status" value="1"/>
</dbReference>
<dbReference type="Gene3D" id="3.40.720.10">
    <property type="entry name" value="Alkaline Phosphatase, subunit A"/>
    <property type="match status" value="1"/>
</dbReference>
<proteinExistence type="predicted"/>
<organism evidence="1 2">
    <name type="scientific">Isosphaera pallida (strain ATCC 43644 / DSM 9630 / IS1B)</name>
    <dbReference type="NCBI Taxonomy" id="575540"/>
    <lineage>
        <taxon>Bacteria</taxon>
        <taxon>Pseudomonadati</taxon>
        <taxon>Planctomycetota</taxon>
        <taxon>Planctomycetia</taxon>
        <taxon>Isosphaerales</taxon>
        <taxon>Isosphaeraceae</taxon>
        <taxon>Isosphaera</taxon>
    </lineage>
</organism>
<dbReference type="InterPro" id="IPR017850">
    <property type="entry name" value="Alkaline_phosphatase_core_sf"/>
</dbReference>
<dbReference type="HOGENOM" id="CLU_965679_0_0_0"/>
<name>E8QX45_ISOPI</name>
<dbReference type="PANTHER" id="PTHR43737">
    <property type="entry name" value="BLL7424 PROTEIN"/>
    <property type="match status" value="1"/>
</dbReference>
<dbReference type="InterPro" id="IPR010869">
    <property type="entry name" value="DUF1501"/>
</dbReference>
<dbReference type="EMBL" id="CP002353">
    <property type="protein sequence ID" value="ADV60878.1"/>
    <property type="molecule type" value="Genomic_DNA"/>
</dbReference>
<sequence length="288" mass="32772">MNDPTPEADAYAALVDRLLASPRYAERQARHWLDLVRYSESDGYRQDADRPHVWRYRNYAALHPDQTELEARIRSYELAFRMQAEAPEAVDLSNETEETKALYGMDDPVTTPFGRTCLLARRLVERGVRFIQLYHGAGSRWDSHAQIEKNHAERCREMDKPVAGLLEDLKRRGLLESTLVVWGGEFGRTPQSEKGDGRDHNPYGFTMWMAGGGVPGGQVVGSTDEIGLHAVEDRLHVHDLHATILRLMGLDHTKLIYLHKGRPERPTVNEGEIAQAFLPPEFRHARTL</sequence>
<dbReference type="AlphaFoldDB" id="E8QX45"/>
<evidence type="ECO:0000313" key="2">
    <source>
        <dbReference type="Proteomes" id="UP000008631"/>
    </source>
</evidence>
<keyword evidence="2" id="KW-1185">Reference proteome</keyword>
<dbReference type="STRING" id="575540.Isop_0281"/>
<dbReference type="Pfam" id="PF07394">
    <property type="entry name" value="DUF1501"/>
    <property type="match status" value="1"/>
</dbReference>
<dbReference type="eggNOG" id="COG3119">
    <property type="taxonomic scope" value="Bacteria"/>
</dbReference>
<reference evidence="1 2" key="2">
    <citation type="journal article" date="2011" name="Stand. Genomic Sci.">
        <title>Complete genome sequence of Isosphaera pallida type strain (IS1B).</title>
        <authorList>
            <consortium name="US DOE Joint Genome Institute (JGI-PGF)"/>
            <person name="Goker M."/>
            <person name="Cleland D."/>
            <person name="Saunders E."/>
            <person name="Lapidus A."/>
            <person name="Nolan M."/>
            <person name="Lucas S."/>
            <person name="Hammon N."/>
            <person name="Deshpande S."/>
            <person name="Cheng J.F."/>
            <person name="Tapia R."/>
            <person name="Han C."/>
            <person name="Goodwin L."/>
            <person name="Pitluck S."/>
            <person name="Liolios K."/>
            <person name="Pagani I."/>
            <person name="Ivanova N."/>
            <person name="Mavromatis K."/>
            <person name="Pati A."/>
            <person name="Chen A."/>
            <person name="Palaniappan K."/>
            <person name="Land M."/>
            <person name="Hauser L."/>
            <person name="Chang Y.J."/>
            <person name="Jeffries C.D."/>
            <person name="Detter J.C."/>
            <person name="Beck B."/>
            <person name="Woyke T."/>
            <person name="Bristow J."/>
            <person name="Eisen J.A."/>
            <person name="Markowitz V."/>
            <person name="Hugenholtz P."/>
            <person name="Kyrpides N.C."/>
            <person name="Klenk H.P."/>
        </authorList>
    </citation>
    <scope>NUCLEOTIDE SEQUENCE [LARGE SCALE GENOMIC DNA]</scope>
    <source>
        <strain evidence="2">ATCC 43644 / DSM 9630 / IS1B</strain>
    </source>
</reference>
<gene>
    <name evidence="1" type="ordered locus">Isop_0281</name>
</gene>
<protein>
    <submittedName>
        <fullName evidence="1">Uncharacterized protein</fullName>
    </submittedName>
</protein>
<evidence type="ECO:0000313" key="1">
    <source>
        <dbReference type="EMBL" id="ADV60878.1"/>
    </source>
</evidence>
<accession>E8QX45</accession>
<dbReference type="SUPFAM" id="SSF53649">
    <property type="entry name" value="Alkaline phosphatase-like"/>
    <property type="match status" value="1"/>
</dbReference>
<dbReference type="InParanoid" id="E8QX45"/>
<dbReference type="KEGG" id="ipa:Isop_0281"/>
<dbReference type="Proteomes" id="UP000008631">
    <property type="component" value="Chromosome"/>
</dbReference>